<reference evidence="1 2" key="1">
    <citation type="submission" date="2019-08" db="EMBL/GenBank/DDBJ databases">
        <title>In-depth cultivation of the pig gut microbiome towards novel bacterial diversity and tailored functional studies.</title>
        <authorList>
            <person name="Wylensek D."/>
            <person name="Hitch T.C.A."/>
            <person name="Clavel T."/>
        </authorList>
    </citation>
    <scope>NUCLEOTIDE SEQUENCE [LARGE SCALE GENOMIC DNA]</scope>
    <source>
        <strain evidence="1 2">WCA-389-WT-23D1</strain>
    </source>
</reference>
<proteinExistence type="predicted"/>
<organism evidence="1 2">
    <name type="scientific">Clostridium porci</name>
    <dbReference type="NCBI Taxonomy" id="2605778"/>
    <lineage>
        <taxon>Bacteria</taxon>
        <taxon>Bacillati</taxon>
        <taxon>Bacillota</taxon>
        <taxon>Clostridia</taxon>
        <taxon>Eubacteriales</taxon>
        <taxon>Clostridiaceae</taxon>
        <taxon>Clostridium</taxon>
    </lineage>
</organism>
<protein>
    <submittedName>
        <fullName evidence="1">Uncharacterized protein</fullName>
    </submittedName>
</protein>
<evidence type="ECO:0000313" key="2">
    <source>
        <dbReference type="Proteomes" id="UP000429958"/>
    </source>
</evidence>
<accession>A0A7X2NIT0</accession>
<gene>
    <name evidence="1" type="ORF">FYJ39_03690</name>
</gene>
<comment type="caution">
    <text evidence="1">The sequence shown here is derived from an EMBL/GenBank/DDBJ whole genome shotgun (WGS) entry which is preliminary data.</text>
</comment>
<dbReference type="AlphaFoldDB" id="A0A7X2NIT0"/>
<dbReference type="Proteomes" id="UP000429958">
    <property type="component" value="Unassembled WGS sequence"/>
</dbReference>
<name>A0A7X2NIT0_9CLOT</name>
<evidence type="ECO:0000313" key="1">
    <source>
        <dbReference type="EMBL" id="MSS35704.1"/>
    </source>
</evidence>
<dbReference type="EMBL" id="VUMD01000002">
    <property type="protein sequence ID" value="MSS35704.1"/>
    <property type="molecule type" value="Genomic_DNA"/>
</dbReference>
<sequence length="164" mass="19205">MIALRAEDVRTFTSKLFVKEDFDQFLVKEIEIVTFNRFTIDGHIRQGYFGEEELEERKIEEFSSWKMLRPICFTLIKGKKLPGSFRIVLQLSPGAVEKFVKNSGLGITESQIQGLYLNIRYEEGVLYCVTGTSLYVFTLDKALETEWDRTVERFMREHDIVCVR</sequence>
<dbReference type="Pfam" id="PF18988">
    <property type="entry name" value="DUF5721"/>
    <property type="match status" value="1"/>
</dbReference>
<keyword evidence="2" id="KW-1185">Reference proteome</keyword>
<dbReference type="RefSeq" id="WP_154471096.1">
    <property type="nucleotide sequence ID" value="NZ_VUMD01000002.1"/>
</dbReference>
<dbReference type="InterPro" id="IPR043779">
    <property type="entry name" value="DUF5721"/>
</dbReference>